<evidence type="ECO:0000313" key="2">
    <source>
        <dbReference type="EMBL" id="MFD2246167.1"/>
    </source>
</evidence>
<dbReference type="EMBL" id="JBHUIM010000001">
    <property type="protein sequence ID" value="MFD2246167.1"/>
    <property type="molecule type" value="Genomic_DNA"/>
</dbReference>
<evidence type="ECO:0000256" key="1">
    <source>
        <dbReference type="SAM" id="MobiDB-lite"/>
    </source>
</evidence>
<reference evidence="3" key="1">
    <citation type="journal article" date="2019" name="Int. J. Syst. Evol. Microbiol.">
        <title>The Global Catalogue of Microorganisms (GCM) 10K type strain sequencing project: providing services to taxonomists for standard genome sequencing and annotation.</title>
        <authorList>
            <consortium name="The Broad Institute Genomics Platform"/>
            <consortium name="The Broad Institute Genome Sequencing Center for Infectious Disease"/>
            <person name="Wu L."/>
            <person name="Ma J."/>
        </authorList>
    </citation>
    <scope>NUCLEOTIDE SEQUENCE [LARGE SCALE GENOMIC DNA]</scope>
    <source>
        <strain evidence="3">CGMCC 4.1782</strain>
    </source>
</reference>
<evidence type="ECO:0000313" key="3">
    <source>
        <dbReference type="Proteomes" id="UP001597374"/>
    </source>
</evidence>
<name>A0ABW5CUY6_9BACT</name>
<keyword evidence="3" id="KW-1185">Reference proteome</keyword>
<feature type="compositionally biased region" description="Polar residues" evidence="1">
    <location>
        <begin position="41"/>
        <end position="51"/>
    </location>
</feature>
<sequence>MNKMAGMTLMIVGVICFIVGLVFYTSSGKPTEKGKLAENAPSDTVKQNNSVERAPKTPATPIESPSVRRPSEASNELERIISMAIADGVLTPNERNLIKELADTKGLNYNVIIRDVENRITSAGVAET</sequence>
<proteinExistence type="predicted"/>
<gene>
    <name evidence="2" type="ORF">ACFSKP_07855</name>
</gene>
<organism evidence="2 3">
    <name type="scientific">Pontibacter ruber</name>
    <dbReference type="NCBI Taxonomy" id="1343895"/>
    <lineage>
        <taxon>Bacteria</taxon>
        <taxon>Pseudomonadati</taxon>
        <taxon>Bacteroidota</taxon>
        <taxon>Cytophagia</taxon>
        <taxon>Cytophagales</taxon>
        <taxon>Hymenobacteraceae</taxon>
        <taxon>Pontibacter</taxon>
    </lineage>
</organism>
<dbReference type="SUPFAM" id="SSF158682">
    <property type="entry name" value="TerB-like"/>
    <property type="match status" value="1"/>
</dbReference>
<dbReference type="RefSeq" id="WP_250427850.1">
    <property type="nucleotide sequence ID" value="NZ_JALPRR010000001.1"/>
</dbReference>
<feature type="region of interest" description="Disordered" evidence="1">
    <location>
        <begin position="28"/>
        <end position="73"/>
    </location>
</feature>
<dbReference type="Proteomes" id="UP001597374">
    <property type="component" value="Unassembled WGS sequence"/>
</dbReference>
<comment type="caution">
    <text evidence="2">The sequence shown here is derived from an EMBL/GenBank/DDBJ whole genome shotgun (WGS) entry which is preliminary data.</text>
</comment>
<dbReference type="CDD" id="cd07177">
    <property type="entry name" value="terB_like"/>
    <property type="match status" value="1"/>
</dbReference>
<accession>A0ABW5CUY6</accession>
<protein>
    <submittedName>
        <fullName evidence="2">Prominin family protein</fullName>
    </submittedName>
</protein>
<dbReference type="InterPro" id="IPR029024">
    <property type="entry name" value="TerB-like"/>
</dbReference>